<dbReference type="InterPro" id="IPR014014">
    <property type="entry name" value="RNA_helicase_DEAD_Q_motif"/>
</dbReference>
<dbReference type="SUPFAM" id="SSF52540">
    <property type="entry name" value="P-loop containing nucleoside triphosphate hydrolases"/>
    <property type="match status" value="1"/>
</dbReference>
<dbReference type="PANTHER" id="PTHR47958">
    <property type="entry name" value="ATP-DEPENDENT RNA HELICASE DBP3"/>
    <property type="match status" value="1"/>
</dbReference>
<evidence type="ECO:0000313" key="15">
    <source>
        <dbReference type="Proteomes" id="UP000013827"/>
    </source>
</evidence>
<dbReference type="PROSITE" id="PS51194">
    <property type="entry name" value="HELICASE_CTER"/>
    <property type="match status" value="1"/>
</dbReference>
<evidence type="ECO:0000256" key="5">
    <source>
        <dbReference type="ARBA" id="ARBA00022840"/>
    </source>
</evidence>
<dbReference type="GO" id="GO:0003723">
    <property type="term" value="F:RNA binding"/>
    <property type="evidence" value="ECO:0007669"/>
    <property type="project" value="UniProtKB-KW"/>
</dbReference>
<dbReference type="STRING" id="2903.R1F187"/>
<sequence length="698" mass="75287">MAEAQAAAPEESAPQELNGHAEGAPEALGGADSLDAGMQALSVYTVEGDTVVRLHQTNVVTVRADGEGINMALKAFAPGLQVMADGHVAEGNWRVTNGRDWSVHFFDGVSAAAMPGLFEQMIMQAGGFDGMTPQFMGAMPPGSVPGSASPSAAAGGAMGGGYMGGGSPEEAATNLEAYDDIPVEASGEDCPNPVEQFAELQLHPQLMHNIEVARYMRPTPVQRHAIPVGIARRDLMACAQTGSGKTGAFLFPVLHQIMAALDAAPDMRPRGCAEPRCLILSPTRELATQIHKEALRFIQRSKVFSVVVYGGAEMKTQINALDRGCHVLVATPGRLVDLIERGKVRLTSIAHLVLDEADRMLDMGFEPQIRRVVEREGMPPVGQRQTLMFSATFPKEIQRLASEFMTRYIFVAVGRVGSTTALITQSIHYCEENDKRRLLIELIAANAGRTIVFVETKKAAEHLEEFLYRSQIPATSIHGDRSQREREYALASFRRGHPAVLVATDVAARGLDVPDCMHVINYELPRDINSYVHRIGRTGRMGKQGVATSLFSPLNRPVARDLVTLLQEANQACPDWLVAIAEQSGHGGGRGYQGRGKFGGRDYRSNAQVRRYQHSAVGAMPGYSQGYQQGGYMPQQGGGAYGGYQASPHYQYYNQQPAQGGGEGGSPAMMPMGMVWQQQQMPPGGTAGHEGHYAGYAQ</sequence>
<dbReference type="KEGG" id="ehx:EMIHUDRAFT_230649"/>
<dbReference type="PaxDb" id="2903-EOD04565"/>
<evidence type="ECO:0000256" key="3">
    <source>
        <dbReference type="ARBA" id="ARBA00022801"/>
    </source>
</evidence>
<dbReference type="EC" id="3.6.4.13" evidence="1"/>
<keyword evidence="2 9" id="KW-0547">Nucleotide-binding</keyword>
<organism evidence="14 15">
    <name type="scientific">Emiliania huxleyi (strain CCMP1516)</name>
    <dbReference type="NCBI Taxonomy" id="280463"/>
    <lineage>
        <taxon>Eukaryota</taxon>
        <taxon>Haptista</taxon>
        <taxon>Haptophyta</taxon>
        <taxon>Prymnesiophyceae</taxon>
        <taxon>Isochrysidales</taxon>
        <taxon>Noelaerhabdaceae</taxon>
        <taxon>Emiliania</taxon>
    </lineage>
</organism>
<dbReference type="AlphaFoldDB" id="A0A0D3KA70"/>
<dbReference type="HOGENOM" id="CLU_003041_16_3_1"/>
<dbReference type="GeneID" id="17277928"/>
<evidence type="ECO:0000256" key="4">
    <source>
        <dbReference type="ARBA" id="ARBA00022806"/>
    </source>
</evidence>
<evidence type="ECO:0000256" key="9">
    <source>
        <dbReference type="RuleBase" id="RU000492"/>
    </source>
</evidence>
<dbReference type="SMART" id="SM00487">
    <property type="entry name" value="DEXDc"/>
    <property type="match status" value="1"/>
</dbReference>
<dbReference type="InterPro" id="IPR011545">
    <property type="entry name" value="DEAD/DEAH_box_helicase_dom"/>
</dbReference>
<protein>
    <recommendedName>
        <fullName evidence="1">RNA helicase</fullName>
        <ecNumber evidence="1">3.6.4.13</ecNumber>
    </recommendedName>
</protein>
<dbReference type="InterPro" id="IPR000629">
    <property type="entry name" value="RNA-helicase_DEAD-box_CS"/>
</dbReference>
<dbReference type="KEGG" id="ehx:EMIHUDRAFT_221073"/>
<feature type="short sequence motif" description="Q motif" evidence="8">
    <location>
        <begin position="195"/>
        <end position="223"/>
    </location>
</feature>
<evidence type="ECO:0000259" key="12">
    <source>
        <dbReference type="PROSITE" id="PS51194"/>
    </source>
</evidence>
<comment type="catalytic activity">
    <reaction evidence="7">
        <text>ATP + H2O = ADP + phosphate + H(+)</text>
        <dbReference type="Rhea" id="RHEA:13065"/>
        <dbReference type="ChEBI" id="CHEBI:15377"/>
        <dbReference type="ChEBI" id="CHEBI:15378"/>
        <dbReference type="ChEBI" id="CHEBI:30616"/>
        <dbReference type="ChEBI" id="CHEBI:43474"/>
        <dbReference type="ChEBI" id="CHEBI:456216"/>
        <dbReference type="EC" id="3.6.4.13"/>
    </reaction>
</comment>
<feature type="domain" description="DEAD-box RNA helicase Q" evidence="13">
    <location>
        <begin position="195"/>
        <end position="223"/>
    </location>
</feature>
<dbReference type="eggNOG" id="KOG0335">
    <property type="taxonomic scope" value="Eukaryota"/>
</dbReference>
<dbReference type="OMA" id="CYRSWVR"/>
<feature type="domain" description="Helicase C-terminal" evidence="12">
    <location>
        <begin position="422"/>
        <end position="581"/>
    </location>
</feature>
<accession>A0A0D3KA70</accession>
<dbReference type="GeneID" id="17250668"/>
<dbReference type="Proteomes" id="UP000013827">
    <property type="component" value="Unassembled WGS sequence"/>
</dbReference>
<dbReference type="Pfam" id="PF00270">
    <property type="entry name" value="DEAD"/>
    <property type="match status" value="1"/>
</dbReference>
<evidence type="ECO:0000259" key="11">
    <source>
        <dbReference type="PROSITE" id="PS51192"/>
    </source>
</evidence>
<evidence type="ECO:0000256" key="2">
    <source>
        <dbReference type="ARBA" id="ARBA00022741"/>
    </source>
</evidence>
<dbReference type="RefSeq" id="XP_005756994.1">
    <property type="nucleotide sequence ID" value="XM_005756937.1"/>
</dbReference>
<evidence type="ECO:0000256" key="6">
    <source>
        <dbReference type="ARBA" id="ARBA00022884"/>
    </source>
</evidence>
<dbReference type="InterPro" id="IPR014001">
    <property type="entry name" value="Helicase_ATP-bd"/>
</dbReference>
<comment type="similarity">
    <text evidence="9">Belongs to the DEAD box helicase family.</text>
</comment>
<dbReference type="InterPro" id="IPR027417">
    <property type="entry name" value="P-loop_NTPase"/>
</dbReference>
<dbReference type="SMART" id="SM00490">
    <property type="entry name" value="HELICc"/>
    <property type="match status" value="1"/>
</dbReference>
<dbReference type="GO" id="GO:0005524">
    <property type="term" value="F:ATP binding"/>
    <property type="evidence" value="ECO:0007669"/>
    <property type="project" value="UniProtKB-KW"/>
</dbReference>
<proteinExistence type="inferred from homology"/>
<dbReference type="PROSITE" id="PS51192">
    <property type="entry name" value="HELICASE_ATP_BIND_1"/>
    <property type="match status" value="1"/>
</dbReference>
<dbReference type="CDD" id="cd17967">
    <property type="entry name" value="DEADc_DDX3_DDX4"/>
    <property type="match status" value="1"/>
</dbReference>
<dbReference type="CDD" id="cd18787">
    <property type="entry name" value="SF2_C_DEAD"/>
    <property type="match status" value="1"/>
</dbReference>
<dbReference type="EnsemblProtists" id="EOD04565">
    <property type="protein sequence ID" value="EOD04565"/>
    <property type="gene ID" value="EMIHUDRAFT_221073"/>
</dbReference>
<dbReference type="FunFam" id="3.40.50.300:FF:000397">
    <property type="entry name" value="Probable ATP-dependent RNA helicase DDX4"/>
    <property type="match status" value="1"/>
</dbReference>
<keyword evidence="15" id="KW-1185">Reference proteome</keyword>
<feature type="domain" description="Helicase ATP-binding" evidence="11">
    <location>
        <begin position="226"/>
        <end position="411"/>
    </location>
</feature>
<dbReference type="Pfam" id="PF00271">
    <property type="entry name" value="Helicase_C"/>
    <property type="match status" value="1"/>
</dbReference>
<evidence type="ECO:0000256" key="7">
    <source>
        <dbReference type="ARBA" id="ARBA00047984"/>
    </source>
</evidence>
<evidence type="ECO:0000256" key="8">
    <source>
        <dbReference type="PROSITE-ProRule" id="PRU00552"/>
    </source>
</evidence>
<dbReference type="RefSeq" id="XP_005785084.1">
    <property type="nucleotide sequence ID" value="XM_005785027.1"/>
</dbReference>
<name>A0A0D3KA70_EMIH1</name>
<reference evidence="15" key="1">
    <citation type="journal article" date="2013" name="Nature">
        <title>Pan genome of the phytoplankton Emiliania underpins its global distribution.</title>
        <authorList>
            <person name="Read B.A."/>
            <person name="Kegel J."/>
            <person name="Klute M.J."/>
            <person name="Kuo A."/>
            <person name="Lefebvre S.C."/>
            <person name="Maumus F."/>
            <person name="Mayer C."/>
            <person name="Miller J."/>
            <person name="Monier A."/>
            <person name="Salamov A."/>
            <person name="Young J."/>
            <person name="Aguilar M."/>
            <person name="Claverie J.M."/>
            <person name="Frickenhaus S."/>
            <person name="Gonzalez K."/>
            <person name="Herman E.K."/>
            <person name="Lin Y.C."/>
            <person name="Napier J."/>
            <person name="Ogata H."/>
            <person name="Sarno A.F."/>
            <person name="Shmutz J."/>
            <person name="Schroeder D."/>
            <person name="de Vargas C."/>
            <person name="Verret F."/>
            <person name="von Dassow P."/>
            <person name="Valentin K."/>
            <person name="Van de Peer Y."/>
            <person name="Wheeler G."/>
            <person name="Dacks J.B."/>
            <person name="Delwiche C.F."/>
            <person name="Dyhrman S.T."/>
            <person name="Glockner G."/>
            <person name="John U."/>
            <person name="Richards T."/>
            <person name="Worden A.Z."/>
            <person name="Zhang X."/>
            <person name="Grigoriev I.V."/>
            <person name="Allen A.E."/>
            <person name="Bidle K."/>
            <person name="Borodovsky M."/>
            <person name="Bowler C."/>
            <person name="Brownlee C."/>
            <person name="Cock J.M."/>
            <person name="Elias M."/>
            <person name="Gladyshev V.N."/>
            <person name="Groth M."/>
            <person name="Guda C."/>
            <person name="Hadaegh A."/>
            <person name="Iglesias-Rodriguez M.D."/>
            <person name="Jenkins J."/>
            <person name="Jones B.M."/>
            <person name="Lawson T."/>
            <person name="Leese F."/>
            <person name="Lindquist E."/>
            <person name="Lobanov A."/>
            <person name="Lomsadze A."/>
            <person name="Malik S.B."/>
            <person name="Marsh M.E."/>
            <person name="Mackinder L."/>
            <person name="Mock T."/>
            <person name="Mueller-Roeber B."/>
            <person name="Pagarete A."/>
            <person name="Parker M."/>
            <person name="Probert I."/>
            <person name="Quesneville H."/>
            <person name="Raines C."/>
            <person name="Rensing S.A."/>
            <person name="Riano-Pachon D.M."/>
            <person name="Richier S."/>
            <person name="Rokitta S."/>
            <person name="Shiraiwa Y."/>
            <person name="Soanes D.M."/>
            <person name="van der Giezen M."/>
            <person name="Wahlund T.M."/>
            <person name="Williams B."/>
            <person name="Wilson W."/>
            <person name="Wolfe G."/>
            <person name="Wurch L.L."/>
        </authorList>
    </citation>
    <scope>NUCLEOTIDE SEQUENCE</scope>
</reference>
<feature type="region of interest" description="Disordered" evidence="10">
    <location>
        <begin position="1"/>
        <end position="31"/>
    </location>
</feature>
<evidence type="ECO:0000259" key="13">
    <source>
        <dbReference type="PROSITE" id="PS51195"/>
    </source>
</evidence>
<keyword evidence="3 9" id="KW-0378">Hydrolase</keyword>
<dbReference type="EnsemblProtists" id="EOD32655">
    <property type="protein sequence ID" value="EOD32655"/>
    <property type="gene ID" value="EMIHUDRAFT_230649"/>
</dbReference>
<feature type="compositionally biased region" description="Low complexity" evidence="10">
    <location>
        <begin position="1"/>
        <end position="16"/>
    </location>
</feature>
<dbReference type="FunFam" id="3.40.50.300:FF:000008">
    <property type="entry name" value="ATP-dependent RNA helicase RhlB"/>
    <property type="match status" value="1"/>
</dbReference>
<reference evidence="14" key="2">
    <citation type="submission" date="2024-10" db="UniProtKB">
        <authorList>
            <consortium name="EnsemblProtists"/>
        </authorList>
    </citation>
    <scope>IDENTIFICATION</scope>
</reference>
<dbReference type="InterPro" id="IPR001650">
    <property type="entry name" value="Helicase_C-like"/>
</dbReference>
<dbReference type="GO" id="GO:0003724">
    <property type="term" value="F:RNA helicase activity"/>
    <property type="evidence" value="ECO:0007669"/>
    <property type="project" value="UniProtKB-EC"/>
</dbReference>
<evidence type="ECO:0000313" key="14">
    <source>
        <dbReference type="EnsemblProtists" id="EOD32655"/>
    </source>
</evidence>
<keyword evidence="4 9" id="KW-0347">Helicase</keyword>
<dbReference type="PROSITE" id="PS51195">
    <property type="entry name" value="Q_MOTIF"/>
    <property type="match status" value="1"/>
</dbReference>
<evidence type="ECO:0000256" key="10">
    <source>
        <dbReference type="SAM" id="MobiDB-lite"/>
    </source>
</evidence>
<dbReference type="GO" id="GO:0016787">
    <property type="term" value="F:hydrolase activity"/>
    <property type="evidence" value="ECO:0007669"/>
    <property type="project" value="UniProtKB-KW"/>
</dbReference>
<dbReference type="PROSITE" id="PS00039">
    <property type="entry name" value="DEAD_ATP_HELICASE"/>
    <property type="match status" value="1"/>
</dbReference>
<evidence type="ECO:0000256" key="1">
    <source>
        <dbReference type="ARBA" id="ARBA00012552"/>
    </source>
</evidence>
<dbReference type="Gene3D" id="3.40.50.300">
    <property type="entry name" value="P-loop containing nucleotide triphosphate hydrolases"/>
    <property type="match status" value="2"/>
</dbReference>
<keyword evidence="6" id="KW-0694">RNA-binding</keyword>
<dbReference type="InterPro" id="IPR044763">
    <property type="entry name" value="Ded1/Dbp1_DEADc"/>
</dbReference>
<keyword evidence="5 9" id="KW-0067">ATP-binding</keyword>